<dbReference type="AlphaFoldDB" id="A0A1M6YME3"/>
<dbReference type="InterPro" id="IPR011008">
    <property type="entry name" value="Dimeric_a/b-barrel"/>
</dbReference>
<dbReference type="RefSeq" id="WP_073494724.1">
    <property type="nucleotide sequence ID" value="NZ_FRBI01000003.1"/>
</dbReference>
<organism evidence="2 3">
    <name type="scientific">Actinacidiphila paucisporea</name>
    <dbReference type="NCBI Taxonomy" id="310782"/>
    <lineage>
        <taxon>Bacteria</taxon>
        <taxon>Bacillati</taxon>
        <taxon>Actinomycetota</taxon>
        <taxon>Actinomycetes</taxon>
        <taxon>Kitasatosporales</taxon>
        <taxon>Streptomycetaceae</taxon>
        <taxon>Actinacidiphila</taxon>
    </lineage>
</organism>
<keyword evidence="2" id="KW-0503">Monooxygenase</keyword>
<evidence type="ECO:0000313" key="2">
    <source>
        <dbReference type="EMBL" id="SHL19491.1"/>
    </source>
</evidence>
<dbReference type="PANTHER" id="PTHR33336:SF15">
    <property type="entry name" value="ABM DOMAIN-CONTAINING PROTEIN"/>
    <property type="match status" value="1"/>
</dbReference>
<dbReference type="EMBL" id="FRBI01000003">
    <property type="protein sequence ID" value="SHL19491.1"/>
    <property type="molecule type" value="Genomic_DNA"/>
</dbReference>
<dbReference type="Gene3D" id="3.30.70.100">
    <property type="match status" value="1"/>
</dbReference>
<accession>A0A1M6YME3</accession>
<protein>
    <submittedName>
        <fullName evidence="2">Quinol monooxygenase YgiN</fullName>
    </submittedName>
</protein>
<proteinExistence type="predicted"/>
<dbReference type="Proteomes" id="UP000184111">
    <property type="component" value="Unassembled WGS sequence"/>
</dbReference>
<reference evidence="2 3" key="1">
    <citation type="submission" date="2016-11" db="EMBL/GenBank/DDBJ databases">
        <authorList>
            <person name="Jaros S."/>
            <person name="Januszkiewicz K."/>
            <person name="Wedrychowicz H."/>
        </authorList>
    </citation>
    <scope>NUCLEOTIDE SEQUENCE [LARGE SCALE GENOMIC DNA]</scope>
    <source>
        <strain evidence="2 3">CGMCC 4.2025</strain>
    </source>
</reference>
<keyword evidence="3" id="KW-1185">Reference proteome</keyword>
<evidence type="ECO:0000313" key="3">
    <source>
        <dbReference type="Proteomes" id="UP000184111"/>
    </source>
</evidence>
<dbReference type="PANTHER" id="PTHR33336">
    <property type="entry name" value="QUINOL MONOOXYGENASE YGIN-RELATED"/>
    <property type="match status" value="1"/>
</dbReference>
<dbReference type="PROSITE" id="PS51725">
    <property type="entry name" value="ABM"/>
    <property type="match status" value="1"/>
</dbReference>
<dbReference type="OrthoDB" id="3695636at2"/>
<dbReference type="Pfam" id="PF03992">
    <property type="entry name" value="ABM"/>
    <property type="match status" value="1"/>
</dbReference>
<gene>
    <name evidence="2" type="ORF">SAMN05216499_10349</name>
</gene>
<keyword evidence="2" id="KW-0560">Oxidoreductase</keyword>
<dbReference type="InterPro" id="IPR050744">
    <property type="entry name" value="AI-2_Isomerase_LsrG"/>
</dbReference>
<dbReference type="InterPro" id="IPR007138">
    <property type="entry name" value="ABM_dom"/>
</dbReference>
<dbReference type="GO" id="GO:0004497">
    <property type="term" value="F:monooxygenase activity"/>
    <property type="evidence" value="ECO:0007669"/>
    <property type="project" value="UniProtKB-KW"/>
</dbReference>
<dbReference type="SUPFAM" id="SSF54909">
    <property type="entry name" value="Dimeric alpha+beta barrel"/>
    <property type="match status" value="1"/>
</dbReference>
<evidence type="ECO:0000259" key="1">
    <source>
        <dbReference type="PROSITE" id="PS51725"/>
    </source>
</evidence>
<feature type="domain" description="ABM" evidence="1">
    <location>
        <begin position="4"/>
        <end position="94"/>
    </location>
</feature>
<name>A0A1M6YME3_9ACTN</name>
<sequence>MTHYQVIAHHHIDPDQDLDEVLALYPPLAEASRQEPGNVSFRVYRQLDDERAVVVLERYTSRAAFAEHQRTPHFEDILLAQIVPRLRERTREAYDVPPAE</sequence>
<dbReference type="STRING" id="310782.SAMN05216499_10349"/>